<dbReference type="Pfam" id="PF02517">
    <property type="entry name" value="Rce1-like"/>
    <property type="match status" value="1"/>
</dbReference>
<dbReference type="RefSeq" id="WP_137276679.1">
    <property type="nucleotide sequence ID" value="NZ_QKNX01000003.1"/>
</dbReference>
<comment type="caution">
    <text evidence="3">The sequence shown here is derived from an EMBL/GenBank/DDBJ whole genome shotgun (WGS) entry which is preliminary data.</text>
</comment>
<dbReference type="GO" id="GO:0006508">
    <property type="term" value="P:proteolysis"/>
    <property type="evidence" value="ECO:0007669"/>
    <property type="project" value="UniProtKB-KW"/>
</dbReference>
<feature type="transmembrane region" description="Helical" evidence="1">
    <location>
        <begin position="48"/>
        <end position="74"/>
    </location>
</feature>
<dbReference type="GO" id="GO:0004175">
    <property type="term" value="F:endopeptidase activity"/>
    <property type="evidence" value="ECO:0007669"/>
    <property type="project" value="UniProtKB-ARBA"/>
</dbReference>
<accession>A0A4U5J987</accession>
<keyword evidence="3" id="KW-0482">Metalloprotease</keyword>
<proteinExistence type="predicted"/>
<dbReference type="PANTHER" id="PTHR36435:SF1">
    <property type="entry name" value="CAAX AMINO TERMINAL PROTEASE FAMILY PROTEIN"/>
    <property type="match status" value="1"/>
</dbReference>
<keyword evidence="3" id="KW-0645">Protease</keyword>
<dbReference type="OrthoDB" id="214851at2157"/>
<keyword evidence="3" id="KW-0378">Hydrolase</keyword>
<reference evidence="3 4" key="1">
    <citation type="submission" date="2019-04" db="EMBL/GenBank/DDBJ databases">
        <title>Natronomonas sp. F20-122 a newhaloarchaeon isolated from a saline saltern of Isla Bacuta, Huelva, Spain.</title>
        <authorList>
            <person name="Duran-Viseras A."/>
            <person name="Sanchez-Porro C."/>
            <person name="Ventosa A."/>
        </authorList>
    </citation>
    <scope>NUCLEOTIDE SEQUENCE [LARGE SCALE GENOMIC DNA]</scope>
    <source>
        <strain evidence="3 4">F20-122</strain>
    </source>
</reference>
<dbReference type="EMBL" id="QKNX01000003">
    <property type="protein sequence ID" value="TKR25672.1"/>
    <property type="molecule type" value="Genomic_DNA"/>
</dbReference>
<feature type="transmembrane region" description="Helical" evidence="1">
    <location>
        <begin position="86"/>
        <end position="112"/>
    </location>
</feature>
<feature type="transmembrane region" description="Helical" evidence="1">
    <location>
        <begin position="190"/>
        <end position="220"/>
    </location>
</feature>
<dbReference type="GO" id="GO:0080120">
    <property type="term" value="P:CAAX-box protein maturation"/>
    <property type="evidence" value="ECO:0007669"/>
    <property type="project" value="UniProtKB-ARBA"/>
</dbReference>
<organism evidence="3 4">
    <name type="scientific">Natronomonas salsuginis</name>
    <dbReference type="NCBI Taxonomy" id="2217661"/>
    <lineage>
        <taxon>Archaea</taxon>
        <taxon>Methanobacteriati</taxon>
        <taxon>Methanobacteriota</taxon>
        <taxon>Stenosarchaea group</taxon>
        <taxon>Halobacteria</taxon>
        <taxon>Halobacteriales</taxon>
        <taxon>Natronomonadaceae</taxon>
        <taxon>Natronomonas</taxon>
    </lineage>
</organism>
<feature type="transmembrane region" description="Helical" evidence="1">
    <location>
        <begin position="167"/>
        <end position="184"/>
    </location>
</feature>
<dbReference type="PANTHER" id="PTHR36435">
    <property type="entry name" value="SLR1288 PROTEIN"/>
    <property type="match status" value="1"/>
</dbReference>
<evidence type="ECO:0000256" key="1">
    <source>
        <dbReference type="SAM" id="Phobius"/>
    </source>
</evidence>
<name>A0A4U5J987_9EURY</name>
<dbReference type="InterPro" id="IPR003675">
    <property type="entry name" value="Rce1/LyrA-like_dom"/>
</dbReference>
<keyword evidence="1" id="KW-0812">Transmembrane</keyword>
<keyword evidence="1" id="KW-1133">Transmembrane helix</keyword>
<dbReference type="AlphaFoldDB" id="A0A4U5J987"/>
<gene>
    <name evidence="3" type="ORF">DM868_09685</name>
</gene>
<evidence type="ECO:0000313" key="4">
    <source>
        <dbReference type="Proteomes" id="UP000308037"/>
    </source>
</evidence>
<evidence type="ECO:0000259" key="2">
    <source>
        <dbReference type="Pfam" id="PF02517"/>
    </source>
</evidence>
<evidence type="ECO:0000313" key="3">
    <source>
        <dbReference type="EMBL" id="TKR25672.1"/>
    </source>
</evidence>
<keyword evidence="1" id="KW-0472">Membrane</keyword>
<feature type="domain" description="CAAX prenyl protease 2/Lysostaphin resistance protein A-like" evidence="2">
    <location>
        <begin position="132"/>
        <end position="223"/>
    </location>
</feature>
<dbReference type="Proteomes" id="UP000308037">
    <property type="component" value="Unassembled WGS sequence"/>
</dbReference>
<dbReference type="GO" id="GO:0008237">
    <property type="term" value="F:metallopeptidase activity"/>
    <property type="evidence" value="ECO:0007669"/>
    <property type="project" value="UniProtKB-KW"/>
</dbReference>
<feature type="transmembrane region" description="Helical" evidence="1">
    <location>
        <begin position="132"/>
        <end position="155"/>
    </location>
</feature>
<dbReference type="InterPro" id="IPR052710">
    <property type="entry name" value="CAAX_protease"/>
</dbReference>
<protein>
    <submittedName>
        <fullName evidence="3">CPBP family intramembrane metalloprotease</fullName>
    </submittedName>
</protein>
<keyword evidence="4" id="KW-1185">Reference proteome</keyword>
<sequence>MTRWVAFAALTLTVLAAVLFSARASERVISDLTADEPAVSDAPPLPPTALLANVAGSHALFAVVLLAGIWLAAVPASSLGIGGEPSGLAAVAIGIGVGLALAAVNLALGAVVDTDPSAALRELLAPDSSSGWVVLLGVVLPIIAGFEELLFRAILIGAFSTGFELSPWLLAITSSIAFALGHGAQGRVGVVATGVFGVALASVFVLTGSLLVVAVAHYVVNAVEFTVLEGIGYDPSGVE</sequence>